<feature type="region of interest" description="Disordered" evidence="2">
    <location>
        <begin position="1"/>
        <end position="27"/>
    </location>
</feature>
<feature type="coiled-coil region" evidence="1">
    <location>
        <begin position="31"/>
        <end position="58"/>
    </location>
</feature>
<keyword evidence="4" id="KW-1185">Reference proteome</keyword>
<gene>
    <name evidence="3" type="primary">HaOG203074</name>
    <name evidence="3" type="ORF">B5X24_HaOG203074</name>
</gene>
<dbReference type="AlphaFoldDB" id="A0A2W1BWY2"/>
<proteinExistence type="predicted"/>
<evidence type="ECO:0000256" key="2">
    <source>
        <dbReference type="SAM" id="MobiDB-lite"/>
    </source>
</evidence>
<dbReference type="Proteomes" id="UP000249218">
    <property type="component" value="Unassembled WGS sequence"/>
</dbReference>
<evidence type="ECO:0000256" key="1">
    <source>
        <dbReference type="SAM" id="Coils"/>
    </source>
</evidence>
<sequence length="122" mass="14496">MSSEIGKKEVKKDRVKTGRVGDVKPAAQPVKTQYEKDMEELERLKQEVREDMKRHLKTPFVKRNYDFHKRSIAPEYFERFELYIYSACLIHPYPLCWKRLPDGRVTVFVRPHNKSILCANSP</sequence>
<keyword evidence="1" id="KW-0175">Coiled coil</keyword>
<protein>
    <submittedName>
        <fullName evidence="3">Uncharacterized protein</fullName>
    </submittedName>
</protein>
<accession>A0A2W1BWY2</accession>
<feature type="compositionally biased region" description="Basic and acidic residues" evidence="2">
    <location>
        <begin position="1"/>
        <end position="22"/>
    </location>
</feature>
<dbReference type="EMBL" id="KZ149922">
    <property type="protein sequence ID" value="PZC77707.1"/>
    <property type="molecule type" value="Genomic_DNA"/>
</dbReference>
<evidence type="ECO:0000313" key="4">
    <source>
        <dbReference type="Proteomes" id="UP000249218"/>
    </source>
</evidence>
<name>A0A2W1BWY2_HELAM</name>
<dbReference type="OrthoDB" id="7470103at2759"/>
<evidence type="ECO:0000313" key="3">
    <source>
        <dbReference type="EMBL" id="PZC77707.1"/>
    </source>
</evidence>
<reference evidence="3 4" key="1">
    <citation type="journal article" date="2017" name="BMC Biol.">
        <title>Genomic innovations, transcriptional plasticity and gene loss underlying the evolution and divergence of two highly polyphagous and invasive Helicoverpa pest species.</title>
        <authorList>
            <person name="Pearce S.L."/>
            <person name="Clarke D.F."/>
            <person name="East P.D."/>
            <person name="Elfekih S."/>
            <person name="Gordon K.H."/>
            <person name="Jermiin L.S."/>
            <person name="McGaughran A."/>
            <person name="Oakeshott J.G."/>
            <person name="Papanikolaou A."/>
            <person name="Perera O.P."/>
            <person name="Rane R.V."/>
            <person name="Richards S."/>
            <person name="Tay W.T."/>
            <person name="Walsh T.K."/>
            <person name="Anderson A."/>
            <person name="Anderson C.J."/>
            <person name="Asgari S."/>
            <person name="Board P.G."/>
            <person name="Bretschneider A."/>
            <person name="Campbell P.M."/>
            <person name="Chertemps T."/>
            <person name="Christeller J.T."/>
            <person name="Coppin C.W."/>
            <person name="Downes S.J."/>
            <person name="Duan G."/>
            <person name="Farnsworth C.A."/>
            <person name="Good R.T."/>
            <person name="Han L.B."/>
            <person name="Han Y.C."/>
            <person name="Hatje K."/>
            <person name="Horne I."/>
            <person name="Huang Y.P."/>
            <person name="Hughes D.S."/>
            <person name="Jacquin-Joly E."/>
            <person name="James W."/>
            <person name="Jhangiani S."/>
            <person name="Kollmar M."/>
            <person name="Kuwar S.S."/>
            <person name="Li S."/>
            <person name="Liu N.Y."/>
            <person name="Maibeche M.T."/>
            <person name="Miller J.R."/>
            <person name="Montagne N."/>
            <person name="Perry T."/>
            <person name="Qu J."/>
            <person name="Song S.V."/>
            <person name="Sutton G.G."/>
            <person name="Vogel H."/>
            <person name="Walenz B.P."/>
            <person name="Xu W."/>
            <person name="Zhang H.J."/>
            <person name="Zou Z."/>
            <person name="Batterham P."/>
            <person name="Edwards O.R."/>
            <person name="Feyereisen R."/>
            <person name="Gibbs R.A."/>
            <person name="Heckel D.G."/>
            <person name="McGrath A."/>
            <person name="Robin C."/>
            <person name="Scherer S.E."/>
            <person name="Worley K.C."/>
            <person name="Wu Y.D."/>
        </authorList>
    </citation>
    <scope>NUCLEOTIDE SEQUENCE [LARGE SCALE GENOMIC DNA]</scope>
    <source>
        <strain evidence="3">Harm_GR_Male_#8</strain>
        <tissue evidence="3">Whole organism</tissue>
    </source>
</reference>
<organism evidence="3 4">
    <name type="scientific">Helicoverpa armigera</name>
    <name type="common">Cotton bollworm</name>
    <name type="synonym">Heliothis armigera</name>
    <dbReference type="NCBI Taxonomy" id="29058"/>
    <lineage>
        <taxon>Eukaryota</taxon>
        <taxon>Metazoa</taxon>
        <taxon>Ecdysozoa</taxon>
        <taxon>Arthropoda</taxon>
        <taxon>Hexapoda</taxon>
        <taxon>Insecta</taxon>
        <taxon>Pterygota</taxon>
        <taxon>Neoptera</taxon>
        <taxon>Endopterygota</taxon>
        <taxon>Lepidoptera</taxon>
        <taxon>Glossata</taxon>
        <taxon>Ditrysia</taxon>
        <taxon>Noctuoidea</taxon>
        <taxon>Noctuidae</taxon>
        <taxon>Heliothinae</taxon>
        <taxon>Helicoverpa</taxon>
    </lineage>
</organism>